<dbReference type="EMBL" id="CM055754">
    <property type="protein sequence ID" value="KAJ7991132.1"/>
    <property type="molecule type" value="Genomic_DNA"/>
</dbReference>
<keyword evidence="2" id="KW-1185">Reference proteome</keyword>
<evidence type="ECO:0000313" key="2">
    <source>
        <dbReference type="Proteomes" id="UP001157502"/>
    </source>
</evidence>
<evidence type="ECO:0000313" key="1">
    <source>
        <dbReference type="EMBL" id="KAJ7991132.1"/>
    </source>
</evidence>
<proteinExistence type="predicted"/>
<accession>A0ACC2FID5</accession>
<reference evidence="1" key="1">
    <citation type="submission" date="2021-05" db="EMBL/GenBank/DDBJ databases">
        <authorList>
            <person name="Pan Q."/>
            <person name="Jouanno E."/>
            <person name="Zahm M."/>
            <person name="Klopp C."/>
            <person name="Cabau C."/>
            <person name="Louis A."/>
            <person name="Berthelot C."/>
            <person name="Parey E."/>
            <person name="Roest Crollius H."/>
            <person name="Montfort J."/>
            <person name="Robinson-Rechavi M."/>
            <person name="Bouchez O."/>
            <person name="Lampietro C."/>
            <person name="Lopez Roques C."/>
            <person name="Donnadieu C."/>
            <person name="Postlethwait J."/>
            <person name="Bobe J."/>
            <person name="Dillon D."/>
            <person name="Chandos A."/>
            <person name="von Hippel F."/>
            <person name="Guiguen Y."/>
        </authorList>
    </citation>
    <scope>NUCLEOTIDE SEQUENCE</scope>
    <source>
        <strain evidence="1">YG-Jan2019</strain>
    </source>
</reference>
<gene>
    <name evidence="1" type="ORF">DPEC_G00294080</name>
</gene>
<comment type="caution">
    <text evidence="1">The sequence shown here is derived from an EMBL/GenBank/DDBJ whole genome shotgun (WGS) entry which is preliminary data.</text>
</comment>
<organism evidence="1 2">
    <name type="scientific">Dallia pectoralis</name>
    <name type="common">Alaska blackfish</name>
    <dbReference type="NCBI Taxonomy" id="75939"/>
    <lineage>
        <taxon>Eukaryota</taxon>
        <taxon>Metazoa</taxon>
        <taxon>Chordata</taxon>
        <taxon>Craniata</taxon>
        <taxon>Vertebrata</taxon>
        <taxon>Euteleostomi</taxon>
        <taxon>Actinopterygii</taxon>
        <taxon>Neopterygii</taxon>
        <taxon>Teleostei</taxon>
        <taxon>Protacanthopterygii</taxon>
        <taxon>Esociformes</taxon>
        <taxon>Umbridae</taxon>
        <taxon>Dallia</taxon>
    </lineage>
</organism>
<protein>
    <submittedName>
        <fullName evidence="1">Uncharacterized protein</fullName>
    </submittedName>
</protein>
<name>A0ACC2FID5_DALPE</name>
<sequence length="939" mass="104671">MPSVSVSLPFKPLGVLSSFLSSLSTLPDTVRDSGVPHLFREPYILSGYRPVGNSWRFYLLSLFQMHNETLNVWSHLATGVFVALRFSMFAVTRGGGLMGLTLNGPDGLGLYLDLSCLPLVYYFLSALTYLSSSAAAHLLQSHSEHAHYTLFFLDYVGVAVYQYGCALALYFYSSEPQWRRSGVGEVFLPAAALLAWLSCLCCCFAKLNYRRPYPLHRKLCQVVPTGLAYLLDISPVANRLAGRTWGDDPNMYLHALQVLLFLLAAFFFSCPVPERFYPGRCDLIGHGHQLFHFLLSLCTLTQQEAVFEDFLSRRSSLTREHGKWHLLLAAVSFPALVFCSALTALFMRKQVEKRLMKEDRRLQIDTAVAMAPVGEVMGSWATADPGFFPAEFVVFSVFVLLSVILLALCTNCERHSFELKENDEKGDDRSQSNLIRVVKLEDAMAARTNPMINDIGKDETDPSQIANGPSDGRMTVSPRPTPTVNTGDPSEVRNSIPEVRSLPDPLSVVEVQNPVKSEPPNSFSPRPEDVPVVSRVEDLERIPDAPDGFWGPPAINSLERVDVPNAAPASASLFVNNPEYMDVFIGSQLPPVDTPVLNSFAPVDALTMNGLRKDNAHLTNDIDPLNIPSLNDIDPDNVPVMDEIDPSNIPVMDEFDPYNIPVMDEFDSYNIPVMDEFDSYNVPVMDEFEPYNIPVMDEFDSYNIPVMDEIDPYNIPVMDEIDPSNIPVMDEFDPSNIPVMDEFDPSNIPVMDEFDPSNIPVMDEFDPSNIPAINEFDPSNIPVMDEFDPSNIPAINEIDPSNIPVMDEFDPSNIPAINEIDPSNIPIDPFSLLIKKDLDLPEAPVRFSSNIIDRLAEPTTVTEDKTFHYYESITKLVQKQTATDNEPITTVSGTEEGIDLNMKQVVKKSLSDMGWNPLYSKVSRKCPTPPPVPPPEDEQ</sequence>
<dbReference type="Proteomes" id="UP001157502">
    <property type="component" value="Chromosome 27"/>
</dbReference>